<feature type="compositionally biased region" description="Low complexity" evidence="1">
    <location>
        <begin position="96"/>
        <end position="107"/>
    </location>
</feature>
<gene>
    <name evidence="2" type="ORF">K469DRAFT_692409</name>
</gene>
<evidence type="ECO:0000313" key="2">
    <source>
        <dbReference type="EMBL" id="KAF2180851.1"/>
    </source>
</evidence>
<evidence type="ECO:0000256" key="1">
    <source>
        <dbReference type="SAM" id="MobiDB-lite"/>
    </source>
</evidence>
<feature type="region of interest" description="Disordered" evidence="1">
    <location>
        <begin position="11"/>
        <end position="115"/>
    </location>
</feature>
<dbReference type="EMBL" id="ML994655">
    <property type="protein sequence ID" value="KAF2180851.1"/>
    <property type="molecule type" value="Genomic_DNA"/>
</dbReference>
<keyword evidence="3" id="KW-1185">Reference proteome</keyword>
<evidence type="ECO:0000313" key="3">
    <source>
        <dbReference type="Proteomes" id="UP000800200"/>
    </source>
</evidence>
<organism evidence="2 3">
    <name type="scientific">Zopfia rhizophila CBS 207.26</name>
    <dbReference type="NCBI Taxonomy" id="1314779"/>
    <lineage>
        <taxon>Eukaryota</taxon>
        <taxon>Fungi</taxon>
        <taxon>Dikarya</taxon>
        <taxon>Ascomycota</taxon>
        <taxon>Pezizomycotina</taxon>
        <taxon>Dothideomycetes</taxon>
        <taxon>Dothideomycetes incertae sedis</taxon>
        <taxon>Zopfiaceae</taxon>
        <taxon>Zopfia</taxon>
    </lineage>
</organism>
<feature type="compositionally biased region" description="Basic and acidic residues" evidence="1">
    <location>
        <begin position="40"/>
        <end position="52"/>
    </location>
</feature>
<name>A0A6A6DMY2_9PEZI</name>
<dbReference type="Proteomes" id="UP000800200">
    <property type="component" value="Unassembled WGS sequence"/>
</dbReference>
<reference evidence="2" key="1">
    <citation type="journal article" date="2020" name="Stud. Mycol.">
        <title>101 Dothideomycetes genomes: a test case for predicting lifestyles and emergence of pathogens.</title>
        <authorList>
            <person name="Haridas S."/>
            <person name="Albert R."/>
            <person name="Binder M."/>
            <person name="Bloem J."/>
            <person name="Labutti K."/>
            <person name="Salamov A."/>
            <person name="Andreopoulos B."/>
            <person name="Baker S."/>
            <person name="Barry K."/>
            <person name="Bills G."/>
            <person name="Bluhm B."/>
            <person name="Cannon C."/>
            <person name="Castanera R."/>
            <person name="Culley D."/>
            <person name="Daum C."/>
            <person name="Ezra D."/>
            <person name="Gonzalez J."/>
            <person name="Henrissat B."/>
            <person name="Kuo A."/>
            <person name="Liang C."/>
            <person name="Lipzen A."/>
            <person name="Lutzoni F."/>
            <person name="Magnuson J."/>
            <person name="Mondo S."/>
            <person name="Nolan M."/>
            <person name="Ohm R."/>
            <person name="Pangilinan J."/>
            <person name="Park H.-J."/>
            <person name="Ramirez L."/>
            <person name="Alfaro M."/>
            <person name="Sun H."/>
            <person name="Tritt A."/>
            <person name="Yoshinaga Y."/>
            <person name="Zwiers L.-H."/>
            <person name="Turgeon B."/>
            <person name="Goodwin S."/>
            <person name="Spatafora J."/>
            <person name="Crous P."/>
            <person name="Grigoriev I."/>
        </authorList>
    </citation>
    <scope>NUCLEOTIDE SEQUENCE</scope>
    <source>
        <strain evidence="2">CBS 207.26</strain>
    </source>
</reference>
<feature type="compositionally biased region" description="Polar residues" evidence="1">
    <location>
        <begin position="53"/>
        <end position="64"/>
    </location>
</feature>
<sequence>MKLVIVVGEWENIRSKQSSSPRKGDVKRKDKNSNQPVTAEDYKDDHPSREDYTNNSPPYTSDNGASGYIYLKGTAHQPRLLGEKKQGEFTTLEDISSGSNSNSNNNSDDNDDNYTIGGLLLTFKY</sequence>
<protein>
    <submittedName>
        <fullName evidence="2">Uncharacterized protein</fullName>
    </submittedName>
</protein>
<dbReference type="AlphaFoldDB" id="A0A6A6DMY2"/>
<accession>A0A6A6DMY2</accession>
<feature type="compositionally biased region" description="Basic and acidic residues" evidence="1">
    <location>
        <begin position="22"/>
        <end position="32"/>
    </location>
</feature>
<proteinExistence type="predicted"/>